<dbReference type="AlphaFoldDB" id="B2J537"/>
<accession>B2J537</accession>
<reference evidence="1 2" key="2">
    <citation type="journal article" date="2013" name="Plant Physiol.">
        <title>A Nostoc punctiforme Sugar Transporter Necessary to Establish a Cyanobacterium-Plant Symbiosis.</title>
        <authorList>
            <person name="Ekman M."/>
            <person name="Picossi S."/>
            <person name="Campbell E.L."/>
            <person name="Meeks J.C."/>
            <person name="Flores E."/>
        </authorList>
    </citation>
    <scope>NUCLEOTIDE SEQUENCE [LARGE SCALE GENOMIC DNA]</scope>
    <source>
        <strain evidence="2">ATCC 29133 / PCC 73102</strain>
    </source>
</reference>
<evidence type="ECO:0000313" key="2">
    <source>
        <dbReference type="Proteomes" id="UP000001191"/>
    </source>
</evidence>
<protein>
    <recommendedName>
        <fullName evidence="3">Alpha/beta hydrolase</fullName>
    </recommendedName>
</protein>
<organism evidence="1 2">
    <name type="scientific">Nostoc punctiforme (strain ATCC 29133 / PCC 73102)</name>
    <dbReference type="NCBI Taxonomy" id="63737"/>
    <lineage>
        <taxon>Bacteria</taxon>
        <taxon>Bacillati</taxon>
        <taxon>Cyanobacteriota</taxon>
        <taxon>Cyanophyceae</taxon>
        <taxon>Nostocales</taxon>
        <taxon>Nostocaceae</taxon>
        <taxon>Nostoc</taxon>
    </lineage>
</organism>
<dbReference type="OrthoDB" id="5704902at2"/>
<dbReference type="EMBL" id="CP001037">
    <property type="protein sequence ID" value="ACC80697.1"/>
    <property type="molecule type" value="Genomic_DNA"/>
</dbReference>
<name>B2J537_NOSP7</name>
<keyword evidence="2" id="KW-1185">Reference proteome</keyword>
<gene>
    <name evidence="1" type="ordered locus">Npun_R2078</name>
</gene>
<reference evidence="2" key="1">
    <citation type="submission" date="2008-04" db="EMBL/GenBank/DDBJ databases">
        <title>Complete sequence of chromosome of Nostoc punctiforme ATCC 29133.</title>
        <authorList>
            <consortium name="US DOE Joint Genome Institute"/>
            <person name="Copeland A."/>
            <person name="Lucas S."/>
            <person name="Lapidus A."/>
            <person name="Glavina del Rio T."/>
            <person name="Dalin E."/>
            <person name="Tice H."/>
            <person name="Pitluck S."/>
            <person name="Chain P."/>
            <person name="Malfatti S."/>
            <person name="Shin M."/>
            <person name="Vergez L."/>
            <person name="Schmutz J."/>
            <person name="Larimer F."/>
            <person name="Land M."/>
            <person name="Hauser L."/>
            <person name="Kyrpides N."/>
            <person name="Kim E."/>
            <person name="Meeks J.C."/>
            <person name="Elhai J."/>
            <person name="Campbell E.L."/>
            <person name="Thiel T."/>
            <person name="Longmire J."/>
            <person name="Potts M."/>
            <person name="Atlas R."/>
        </authorList>
    </citation>
    <scope>NUCLEOTIDE SEQUENCE [LARGE SCALE GENOMIC DNA]</scope>
    <source>
        <strain evidence="2">ATCC 29133 / PCC 73102</strain>
    </source>
</reference>
<proteinExistence type="predicted"/>
<evidence type="ECO:0000313" key="1">
    <source>
        <dbReference type="EMBL" id="ACC80697.1"/>
    </source>
</evidence>
<dbReference type="STRING" id="63737.Npun_R2078"/>
<dbReference type="Proteomes" id="UP000001191">
    <property type="component" value="Chromosome"/>
</dbReference>
<dbReference type="InterPro" id="IPR010520">
    <property type="entry name" value="FrsA-like"/>
</dbReference>
<dbReference type="eggNOG" id="COG1073">
    <property type="taxonomic scope" value="Bacteria"/>
</dbReference>
<dbReference type="InterPro" id="IPR029058">
    <property type="entry name" value="AB_hydrolase_fold"/>
</dbReference>
<dbReference type="KEGG" id="npu:Npun_R2078"/>
<evidence type="ECO:0008006" key="3">
    <source>
        <dbReference type="Google" id="ProtNLM"/>
    </source>
</evidence>
<dbReference type="Pfam" id="PF06500">
    <property type="entry name" value="FrsA-like"/>
    <property type="match status" value="1"/>
</dbReference>
<sequence>MIYLNELKELVLLHTQAQGISFEYSKSILEKITSEEGNQPGSWVYEWSKDAHSLYKKARWLEAAQLYNLARFPFIQSPAHIEAHQACINSFNQWLLTKPNTQTLEIKTPQGTFKTYFTSGSEQKKRPLLVVCGGIVSIKEQWAAFIENADTLGMAIALVEMPGVGENEIVYSPTAWKMFSALLDGLSQLAEVNNTYLVALSFSGQMAIQSAIADKRIQAITTASAPIHHFFSDRQWWNQVPITTKRTLAHLMGIDIKYLFAAISPMALTPTELKTLAIPLNYIFSLRDEIIPISEKSFLQHHTSKLNLKQFNDVHGSPNHMKEVKFWILLSLLKNRHSLALKAQLFRTVLFVLQTKRIFKLRGQNA</sequence>
<dbReference type="Gene3D" id="3.40.50.1820">
    <property type="entry name" value="alpha/beta hydrolase"/>
    <property type="match status" value="1"/>
</dbReference>
<dbReference type="ESTHER" id="nosp7-b2j537">
    <property type="family name" value="Duf_1100-S"/>
</dbReference>
<dbReference type="RefSeq" id="WP_012408702.1">
    <property type="nucleotide sequence ID" value="NC_010628.1"/>
</dbReference>
<dbReference type="EnsemblBacteria" id="ACC80697">
    <property type="protein sequence ID" value="ACC80697"/>
    <property type="gene ID" value="Npun_R2078"/>
</dbReference>
<dbReference type="SUPFAM" id="SSF53474">
    <property type="entry name" value="alpha/beta-Hydrolases"/>
    <property type="match status" value="1"/>
</dbReference>
<dbReference type="HOGENOM" id="CLU_771068_0_0_3"/>